<dbReference type="PROSITE" id="PS50846">
    <property type="entry name" value="HMA_2"/>
    <property type="match status" value="1"/>
</dbReference>
<sequence length="146" mass="16591">MGIGGTIEYFYDIVKSNISGSKQVQQYQTVDLHCKVDCDGCERKLKKALNSLDGVTNVEINRKQQKISVTGCVEAEEVLKRAKRTGLRVQMWQFVPYNLVSEPYHAKMYDKKAPAGFVRKVIENEAIDEPYLTMFSDENPDSCSIM</sequence>
<dbReference type="CDD" id="cd00371">
    <property type="entry name" value="HMA"/>
    <property type="match status" value="1"/>
</dbReference>
<accession>A0A7N0T6R9</accession>
<dbReference type="AlphaFoldDB" id="A0A7N0T6R9"/>
<proteinExistence type="predicted"/>
<dbReference type="EnsemblPlants" id="Kaladp0024s0458.1.v1.1">
    <property type="protein sequence ID" value="Kaladp0024s0458.1.v1.1"/>
    <property type="gene ID" value="Kaladp0024s0458.v1.1"/>
</dbReference>
<dbReference type="InterPro" id="IPR036163">
    <property type="entry name" value="HMA_dom_sf"/>
</dbReference>
<dbReference type="Pfam" id="PF00403">
    <property type="entry name" value="HMA"/>
    <property type="match status" value="1"/>
</dbReference>
<protein>
    <recommendedName>
        <fullName evidence="2">HMA domain-containing protein</fullName>
    </recommendedName>
</protein>
<name>A0A7N0T6R9_KALFE</name>
<dbReference type="Proteomes" id="UP000594263">
    <property type="component" value="Unplaced"/>
</dbReference>
<keyword evidence="4" id="KW-1185">Reference proteome</keyword>
<dbReference type="GO" id="GO:0046872">
    <property type="term" value="F:metal ion binding"/>
    <property type="evidence" value="ECO:0007669"/>
    <property type="project" value="UniProtKB-KW"/>
</dbReference>
<evidence type="ECO:0000313" key="4">
    <source>
        <dbReference type="Proteomes" id="UP000594263"/>
    </source>
</evidence>
<dbReference type="SUPFAM" id="SSF55008">
    <property type="entry name" value="HMA, heavy metal-associated domain"/>
    <property type="match status" value="1"/>
</dbReference>
<dbReference type="Gramene" id="Kaladp0024s0458.1.v1.1">
    <property type="protein sequence ID" value="Kaladp0024s0458.1.v1.1"/>
    <property type="gene ID" value="Kaladp0024s0458.v1.1"/>
</dbReference>
<dbReference type="Gene3D" id="3.30.70.100">
    <property type="match status" value="1"/>
</dbReference>
<feature type="domain" description="HMA" evidence="2">
    <location>
        <begin position="23"/>
        <end position="90"/>
    </location>
</feature>
<reference evidence="3" key="1">
    <citation type="submission" date="2021-01" db="UniProtKB">
        <authorList>
            <consortium name="EnsemblPlants"/>
        </authorList>
    </citation>
    <scope>IDENTIFICATION</scope>
</reference>
<dbReference type="OMA" id="SEPYHAK"/>
<evidence type="ECO:0000313" key="3">
    <source>
        <dbReference type="EnsemblPlants" id="Kaladp0024s0458.1.v1.1"/>
    </source>
</evidence>
<dbReference type="PANTHER" id="PTHR22814:SF336">
    <property type="entry name" value="HEAVY METAL-ASSOCIATED ISOPRENYLATED PLANT PROTEIN 23"/>
    <property type="match status" value="1"/>
</dbReference>
<dbReference type="InterPro" id="IPR006121">
    <property type="entry name" value="HMA_dom"/>
</dbReference>
<evidence type="ECO:0000259" key="2">
    <source>
        <dbReference type="PROSITE" id="PS50846"/>
    </source>
</evidence>
<evidence type="ECO:0000256" key="1">
    <source>
        <dbReference type="ARBA" id="ARBA00022723"/>
    </source>
</evidence>
<organism evidence="3 4">
    <name type="scientific">Kalanchoe fedtschenkoi</name>
    <name type="common">Lavender scallops</name>
    <name type="synonym">South American air plant</name>
    <dbReference type="NCBI Taxonomy" id="63787"/>
    <lineage>
        <taxon>Eukaryota</taxon>
        <taxon>Viridiplantae</taxon>
        <taxon>Streptophyta</taxon>
        <taxon>Embryophyta</taxon>
        <taxon>Tracheophyta</taxon>
        <taxon>Spermatophyta</taxon>
        <taxon>Magnoliopsida</taxon>
        <taxon>eudicotyledons</taxon>
        <taxon>Gunneridae</taxon>
        <taxon>Pentapetalae</taxon>
        <taxon>Saxifragales</taxon>
        <taxon>Crassulaceae</taxon>
        <taxon>Kalanchoe</taxon>
    </lineage>
</organism>
<keyword evidence="1" id="KW-0479">Metal-binding</keyword>
<dbReference type="PANTHER" id="PTHR22814">
    <property type="entry name" value="COPPER TRANSPORT PROTEIN ATOX1-RELATED"/>
    <property type="match status" value="1"/>
</dbReference>